<reference evidence="13 14" key="1">
    <citation type="submission" date="2019-02" db="EMBL/GenBank/DDBJ databases">
        <title>Deep-cultivation of Planctomycetes and their phenomic and genomic characterization uncovers novel biology.</title>
        <authorList>
            <person name="Wiegand S."/>
            <person name="Jogler M."/>
            <person name="Boedeker C."/>
            <person name="Pinto D."/>
            <person name="Vollmers J."/>
            <person name="Rivas-Marin E."/>
            <person name="Kohn T."/>
            <person name="Peeters S.H."/>
            <person name="Heuer A."/>
            <person name="Rast P."/>
            <person name="Oberbeckmann S."/>
            <person name="Bunk B."/>
            <person name="Jeske O."/>
            <person name="Meyerdierks A."/>
            <person name="Storesund J.E."/>
            <person name="Kallscheuer N."/>
            <person name="Luecker S."/>
            <person name="Lage O.M."/>
            <person name="Pohl T."/>
            <person name="Merkel B.J."/>
            <person name="Hornburger P."/>
            <person name="Mueller R.-W."/>
            <person name="Bruemmer F."/>
            <person name="Labrenz M."/>
            <person name="Spormann A.M."/>
            <person name="Op den Camp H."/>
            <person name="Overmann J."/>
            <person name="Amann R."/>
            <person name="Jetten M.S.M."/>
            <person name="Mascher T."/>
            <person name="Medema M.H."/>
            <person name="Devos D.P."/>
            <person name="Kaster A.-K."/>
            <person name="Ovreas L."/>
            <person name="Rohde M."/>
            <person name="Galperin M.Y."/>
            <person name="Jogler C."/>
        </authorList>
    </citation>
    <scope>NUCLEOTIDE SEQUENCE [LARGE SCALE GENOMIC DNA]</scope>
    <source>
        <strain evidence="13 14">Mal4</strain>
    </source>
</reference>
<dbReference type="Pfam" id="PF02289">
    <property type="entry name" value="MCH"/>
    <property type="match status" value="1"/>
</dbReference>
<evidence type="ECO:0000256" key="11">
    <source>
        <dbReference type="ARBA" id="ARBA00048684"/>
    </source>
</evidence>
<evidence type="ECO:0000256" key="6">
    <source>
        <dbReference type="ARBA" id="ARBA00020597"/>
    </source>
</evidence>
<dbReference type="RefSeq" id="WP_231746521.1">
    <property type="nucleotide sequence ID" value="NZ_CP036275.1"/>
</dbReference>
<keyword evidence="7 12" id="KW-0963">Cytoplasm</keyword>
<dbReference type="InterPro" id="IPR003209">
    <property type="entry name" value="METHMP_CycHdrlase"/>
</dbReference>
<comment type="function">
    <text evidence="1 12">Catalyzes the hydrolysis of methenyl-H(4)MPT(+) to 5-formyl-H(4)MPT.</text>
</comment>
<evidence type="ECO:0000256" key="12">
    <source>
        <dbReference type="HAMAP-Rule" id="MF_00486"/>
    </source>
</evidence>
<evidence type="ECO:0000256" key="4">
    <source>
        <dbReference type="ARBA" id="ARBA00006902"/>
    </source>
</evidence>
<evidence type="ECO:0000256" key="5">
    <source>
        <dbReference type="ARBA" id="ARBA00012765"/>
    </source>
</evidence>
<dbReference type="UniPathway" id="UPA00562">
    <property type="reaction ID" value="UER00703"/>
</dbReference>
<dbReference type="SUPFAM" id="SSF56199">
    <property type="entry name" value="Methenyltetrahydromethanopterin cyclohydrolase"/>
    <property type="match status" value="1"/>
</dbReference>
<name>A0A517Z830_9PLAN</name>
<evidence type="ECO:0000256" key="1">
    <source>
        <dbReference type="ARBA" id="ARBA00004058"/>
    </source>
</evidence>
<accession>A0A517Z830</accession>
<dbReference type="GO" id="GO:0005737">
    <property type="term" value="C:cytoplasm"/>
    <property type="evidence" value="ECO:0007669"/>
    <property type="project" value="UniProtKB-SubCell"/>
</dbReference>
<evidence type="ECO:0000256" key="8">
    <source>
        <dbReference type="ARBA" id="ARBA00022563"/>
    </source>
</evidence>
<evidence type="ECO:0000256" key="9">
    <source>
        <dbReference type="ARBA" id="ARBA00022801"/>
    </source>
</evidence>
<organism evidence="13 14">
    <name type="scientific">Maioricimonas rarisocia</name>
    <dbReference type="NCBI Taxonomy" id="2528026"/>
    <lineage>
        <taxon>Bacteria</taxon>
        <taxon>Pseudomonadati</taxon>
        <taxon>Planctomycetota</taxon>
        <taxon>Planctomycetia</taxon>
        <taxon>Planctomycetales</taxon>
        <taxon>Planctomycetaceae</taxon>
        <taxon>Maioricimonas</taxon>
    </lineage>
</organism>
<evidence type="ECO:0000256" key="3">
    <source>
        <dbReference type="ARBA" id="ARBA00005087"/>
    </source>
</evidence>
<comment type="pathway">
    <text evidence="3 12">One-carbon metabolism; formaldehyde degradation; formate from formaldehyde (H(4)MPT route): step 3/5.</text>
</comment>
<dbReference type="KEGG" id="mri:Mal4_29800"/>
<dbReference type="HAMAP" id="MF_00486">
    <property type="entry name" value="McH"/>
    <property type="match status" value="1"/>
</dbReference>
<proteinExistence type="inferred from homology"/>
<evidence type="ECO:0000313" key="14">
    <source>
        <dbReference type="Proteomes" id="UP000320496"/>
    </source>
</evidence>
<dbReference type="Proteomes" id="UP000320496">
    <property type="component" value="Chromosome"/>
</dbReference>
<dbReference type="GO" id="GO:0046294">
    <property type="term" value="P:formaldehyde catabolic process"/>
    <property type="evidence" value="ECO:0007669"/>
    <property type="project" value="UniProtKB-UniRule"/>
</dbReference>
<comment type="similarity">
    <text evidence="4 12">Belongs to the MCH family.</text>
</comment>
<dbReference type="EMBL" id="CP036275">
    <property type="protein sequence ID" value="QDU38650.1"/>
    <property type="molecule type" value="Genomic_DNA"/>
</dbReference>
<keyword evidence="8 12" id="KW-0554">One-carbon metabolism</keyword>
<dbReference type="AlphaFoldDB" id="A0A517Z830"/>
<keyword evidence="14" id="KW-1185">Reference proteome</keyword>
<comment type="catalytic activity">
    <reaction evidence="11 12">
        <text>5,10-methenyl-5,6,7,8-tetrahydromethanopterin + H2O = N(5)-formyl-5,6,7,8-tetrahydromethanopterin + H(+)</text>
        <dbReference type="Rhea" id="RHEA:19053"/>
        <dbReference type="ChEBI" id="CHEBI:15377"/>
        <dbReference type="ChEBI" id="CHEBI:15378"/>
        <dbReference type="ChEBI" id="CHEBI:58018"/>
        <dbReference type="ChEBI" id="CHEBI:58337"/>
        <dbReference type="EC" id="3.5.4.27"/>
    </reaction>
</comment>
<evidence type="ECO:0000313" key="13">
    <source>
        <dbReference type="EMBL" id="QDU38650.1"/>
    </source>
</evidence>
<evidence type="ECO:0000256" key="10">
    <source>
        <dbReference type="ARBA" id="ARBA00030468"/>
    </source>
</evidence>
<gene>
    <name evidence="12 13" type="primary">mch</name>
    <name evidence="13" type="ORF">Mal4_29800</name>
</gene>
<comment type="subcellular location">
    <subcellularLocation>
        <location evidence="2 12">Cytoplasm</location>
    </subcellularLocation>
</comment>
<sequence length="321" mass="33996">MEDELNEPMLNDMAWDLVQQAVFAADEFRIEIPDPNSYATILDFGVEAEGSLGAGIALAEITLAGQAEVSLTPGSLGEVGWPHVFVTTDSPVEACLLSQYAGWQLTGDDFFGMGSGPMRAAAGAEDLFKALEYREDATHVVGVIESGDFPTEDVVETIAGKCGVEPGNIALLVAPTASLAGSFQVVSRSVETAMHKLLELGFDVTRVESGMGWAPLAPVAADDLQGIGRTNDAILYGGRVTLVVSGDDESIEEIGPRIPSSGSPASGEPFLKIFEAAGRDFYKIDPMLFSPAEVILQNVETGQVHRFGRIEPDVVLTSFGL</sequence>
<dbReference type="NCBIfam" id="TIGR03120">
    <property type="entry name" value="one_C_mch"/>
    <property type="match status" value="1"/>
</dbReference>
<evidence type="ECO:0000256" key="2">
    <source>
        <dbReference type="ARBA" id="ARBA00004496"/>
    </source>
</evidence>
<dbReference type="GO" id="GO:0018759">
    <property type="term" value="F:methenyltetrahydromethanopterin cyclohydrolase activity"/>
    <property type="evidence" value="ECO:0007669"/>
    <property type="project" value="UniProtKB-UniRule"/>
</dbReference>
<keyword evidence="9 12" id="KW-0378">Hydrolase</keyword>
<dbReference type="Gene3D" id="3.10.340.11">
    <property type="entry name" value="Methenyltetrahydromethanopterin Cyclohydrolase, Chain A, domain 1"/>
    <property type="match status" value="1"/>
</dbReference>
<dbReference type="GO" id="GO:0006730">
    <property type="term" value="P:one-carbon metabolic process"/>
    <property type="evidence" value="ECO:0007669"/>
    <property type="project" value="UniProtKB-UniRule"/>
</dbReference>
<dbReference type="EC" id="3.5.4.27" evidence="5 12"/>
<protein>
    <recommendedName>
        <fullName evidence="6 12">Methenyltetrahydromethanopterin cyclohydrolase</fullName>
        <ecNumber evidence="5 12">3.5.4.27</ecNumber>
    </recommendedName>
    <alternativeName>
        <fullName evidence="10 12">Methenyl-H4MPT cyclohydrolase</fullName>
    </alternativeName>
</protein>
<dbReference type="Gene3D" id="3.30.1030.10">
    <property type="entry name" value="Methenyltetrahydromethanopterin Cyclohydrolase, Chain A, domain 2"/>
    <property type="match status" value="1"/>
</dbReference>
<evidence type="ECO:0000256" key="7">
    <source>
        <dbReference type="ARBA" id="ARBA00022490"/>
    </source>
</evidence>